<dbReference type="InterPro" id="IPR011641">
    <property type="entry name" value="Tyr-kin_ephrin_A/B_rcpt-like"/>
</dbReference>
<dbReference type="SMART" id="SM00408">
    <property type="entry name" value="IGc2"/>
    <property type="match status" value="1"/>
</dbReference>
<dbReference type="Pfam" id="PF07699">
    <property type="entry name" value="Ephrin_rec_like"/>
    <property type="match status" value="1"/>
</dbReference>
<feature type="compositionally biased region" description="Pro residues" evidence="1">
    <location>
        <begin position="609"/>
        <end position="642"/>
    </location>
</feature>
<dbReference type="Gene3D" id="2.60.40.10">
    <property type="entry name" value="Immunoglobulins"/>
    <property type="match status" value="1"/>
</dbReference>
<feature type="compositionally biased region" description="Pro residues" evidence="1">
    <location>
        <begin position="908"/>
        <end position="950"/>
    </location>
</feature>
<evidence type="ECO:0000256" key="2">
    <source>
        <dbReference type="SAM" id="Phobius"/>
    </source>
</evidence>
<keyword evidence="2" id="KW-0472">Membrane</keyword>
<feature type="compositionally biased region" description="Basic and acidic residues" evidence="1">
    <location>
        <begin position="523"/>
        <end position="537"/>
    </location>
</feature>
<dbReference type="InterPro" id="IPR036179">
    <property type="entry name" value="Ig-like_dom_sf"/>
</dbReference>
<feature type="signal peptide" evidence="3">
    <location>
        <begin position="1"/>
        <end position="25"/>
    </location>
</feature>
<feature type="compositionally biased region" description="Basic and acidic residues" evidence="1">
    <location>
        <begin position="397"/>
        <end position="423"/>
    </location>
</feature>
<dbReference type="GO" id="GO:0005576">
    <property type="term" value="C:extracellular region"/>
    <property type="evidence" value="ECO:0007669"/>
    <property type="project" value="InterPro"/>
</dbReference>
<feature type="compositionally biased region" description="Pro residues" evidence="1">
    <location>
        <begin position="580"/>
        <end position="592"/>
    </location>
</feature>
<dbReference type="InterPro" id="IPR003599">
    <property type="entry name" value="Ig_sub"/>
</dbReference>
<feature type="compositionally biased region" description="Pro residues" evidence="1">
    <location>
        <begin position="724"/>
        <end position="804"/>
    </location>
</feature>
<dbReference type="InterPro" id="IPR010857">
    <property type="entry name" value="Sp38-bd"/>
</dbReference>
<evidence type="ECO:0000313" key="4">
    <source>
        <dbReference type="EMBL" id="CAD7222297.1"/>
    </source>
</evidence>
<protein>
    <submittedName>
        <fullName evidence="4">Uncharacterized protein</fullName>
    </submittedName>
</protein>
<feature type="compositionally biased region" description="Pro residues" evidence="1">
    <location>
        <begin position="878"/>
        <end position="894"/>
    </location>
</feature>
<dbReference type="InterPro" id="IPR013783">
    <property type="entry name" value="Ig-like_fold"/>
</dbReference>
<dbReference type="Pfam" id="PF07679">
    <property type="entry name" value="I-set"/>
    <property type="match status" value="1"/>
</dbReference>
<feature type="transmembrane region" description="Helical" evidence="2">
    <location>
        <begin position="1403"/>
        <end position="1424"/>
    </location>
</feature>
<name>A0A7R8ZK17_9CRUS</name>
<feature type="compositionally biased region" description="Low complexity" evidence="1">
    <location>
        <begin position="1054"/>
        <end position="1067"/>
    </location>
</feature>
<dbReference type="InterPro" id="IPR009030">
    <property type="entry name" value="Growth_fac_rcpt_cys_sf"/>
</dbReference>
<keyword evidence="3" id="KW-0732">Signal</keyword>
<feature type="region of interest" description="Disordered" evidence="1">
    <location>
        <begin position="394"/>
        <end position="987"/>
    </location>
</feature>
<feature type="region of interest" description="Disordered" evidence="1">
    <location>
        <begin position="1638"/>
        <end position="1711"/>
    </location>
</feature>
<dbReference type="Gene3D" id="2.10.50.10">
    <property type="entry name" value="Tumor Necrosis Factor Receptor, subunit A, domain 2"/>
    <property type="match status" value="1"/>
</dbReference>
<keyword evidence="2" id="KW-1133">Transmembrane helix</keyword>
<feature type="region of interest" description="Disordered" evidence="1">
    <location>
        <begin position="1583"/>
        <end position="1607"/>
    </location>
</feature>
<dbReference type="SMART" id="SM00409">
    <property type="entry name" value="IG"/>
    <property type="match status" value="1"/>
</dbReference>
<organism evidence="4">
    <name type="scientific">Cyprideis torosa</name>
    <dbReference type="NCBI Taxonomy" id="163714"/>
    <lineage>
        <taxon>Eukaryota</taxon>
        <taxon>Metazoa</taxon>
        <taxon>Ecdysozoa</taxon>
        <taxon>Arthropoda</taxon>
        <taxon>Crustacea</taxon>
        <taxon>Oligostraca</taxon>
        <taxon>Ostracoda</taxon>
        <taxon>Podocopa</taxon>
        <taxon>Podocopida</taxon>
        <taxon>Cytherocopina</taxon>
        <taxon>Cytheroidea</taxon>
        <taxon>Cytherideidae</taxon>
        <taxon>Cyprideis</taxon>
    </lineage>
</organism>
<dbReference type="SUPFAM" id="SSF48726">
    <property type="entry name" value="Immunoglobulin"/>
    <property type="match status" value="1"/>
</dbReference>
<feature type="region of interest" description="Disordered" evidence="1">
    <location>
        <begin position="1030"/>
        <end position="1067"/>
    </location>
</feature>
<feature type="compositionally biased region" description="Low complexity" evidence="1">
    <location>
        <begin position="643"/>
        <end position="723"/>
    </location>
</feature>
<dbReference type="PANTHER" id="PTHR15443">
    <property type="entry name" value="ZONA PELLUCIDA BINDING PROTEIN SP38"/>
    <property type="match status" value="1"/>
</dbReference>
<evidence type="ECO:0000256" key="1">
    <source>
        <dbReference type="SAM" id="MobiDB-lite"/>
    </source>
</evidence>
<feature type="compositionally biased region" description="Pro residues" evidence="1">
    <location>
        <begin position="819"/>
        <end position="836"/>
    </location>
</feature>
<gene>
    <name evidence="4" type="ORF">CTOB1V02_LOCUS309</name>
</gene>
<dbReference type="GO" id="GO:0002199">
    <property type="term" value="C:zona pellucida receptor complex"/>
    <property type="evidence" value="ECO:0007669"/>
    <property type="project" value="TreeGrafter"/>
</dbReference>
<feature type="compositionally biased region" description="Low complexity" evidence="1">
    <location>
        <begin position="593"/>
        <end position="608"/>
    </location>
</feature>
<dbReference type="PROSITE" id="PS50835">
    <property type="entry name" value="IG_LIKE"/>
    <property type="match status" value="1"/>
</dbReference>
<feature type="compositionally biased region" description="Polar residues" evidence="1">
    <location>
        <begin position="1033"/>
        <end position="1045"/>
    </location>
</feature>
<dbReference type="EMBL" id="OB660044">
    <property type="protein sequence ID" value="CAD7222297.1"/>
    <property type="molecule type" value="Genomic_DNA"/>
</dbReference>
<dbReference type="GO" id="GO:0001669">
    <property type="term" value="C:acrosomal vesicle"/>
    <property type="evidence" value="ECO:0007669"/>
    <property type="project" value="TreeGrafter"/>
</dbReference>
<accession>A0A7R8ZK17</accession>
<feature type="compositionally biased region" description="Acidic residues" evidence="1">
    <location>
        <begin position="856"/>
        <end position="865"/>
    </location>
</feature>
<dbReference type="SUPFAM" id="SSF57184">
    <property type="entry name" value="Growth factor receptor domain"/>
    <property type="match status" value="1"/>
</dbReference>
<feature type="compositionally biased region" description="Basic and acidic residues" evidence="1">
    <location>
        <begin position="808"/>
        <end position="818"/>
    </location>
</feature>
<dbReference type="InterPro" id="IPR003598">
    <property type="entry name" value="Ig_sub2"/>
</dbReference>
<keyword evidence="2" id="KW-0812">Transmembrane</keyword>
<feature type="chain" id="PRO_5043916015" evidence="3">
    <location>
        <begin position="26"/>
        <end position="1828"/>
    </location>
</feature>
<dbReference type="InterPro" id="IPR013098">
    <property type="entry name" value="Ig_I-set"/>
</dbReference>
<feature type="compositionally biased region" description="Basic and acidic residues" evidence="1">
    <location>
        <begin position="1698"/>
        <end position="1711"/>
    </location>
</feature>
<dbReference type="GO" id="GO:0007339">
    <property type="term" value="P:binding of sperm to zona pellucida"/>
    <property type="evidence" value="ECO:0007669"/>
    <property type="project" value="InterPro"/>
</dbReference>
<proteinExistence type="predicted"/>
<feature type="compositionally biased region" description="Pro residues" evidence="1">
    <location>
        <begin position="1659"/>
        <end position="1669"/>
    </location>
</feature>
<dbReference type="PANTHER" id="PTHR15443:SF6">
    <property type="entry name" value="IG-LIKE DOMAIN-CONTAINING PROTEIN"/>
    <property type="match status" value="1"/>
</dbReference>
<reference evidence="4" key="1">
    <citation type="submission" date="2020-11" db="EMBL/GenBank/DDBJ databases">
        <authorList>
            <person name="Tran Van P."/>
        </authorList>
    </citation>
    <scope>NUCLEOTIDE SEQUENCE</scope>
</reference>
<sequence length="1828" mass="203329">MKQCSLAWLPVLITALLLQSPVANRDDNFKNSFRCRISRHIPIFTDIPKFCAKEGENESKIWVPVPPEGKEMLHRHQGETCRAEIPQNLFEKFDQQFQIGQGRHWVMPQKQISWSGDENTYTGYEANRRTLTSLSADDESEGKRAEAIKQLWESIPINMEHAGLLKPVEEMPLNVLYAYDQQSFRSHAGRPSRREARQRKLGVIDLNTPFFENIEANNERNKKRDGFGVDQILASTTLLNLGPEETSSAPSREIKWIPPNNEIQGDQKVLEDVQKYLSNWKHLEAHGYSGRRASPSLKAIHQILSRGGKLYQSGKRRRRQKRSAVVPFFLVEFSTTESVPKCSLTEEPVEASTSVSRISKNAYKANQTSTPSLETCDATTIFTNLYLEPRRITKSSKRQDNWPPKEDNWPPKEDNWPPKEDNWPPKQDNWPPKEDNFPPKEENFPPKEENVNQAVENWPPKAENFPPKEENVNQAVENLPPKAENFPPKEENVGQSVGNWPPKAENWPPKIDNKAPQFETPEEINKGKAPGSRDDKTSGTVSSSDYEEEYDEPILHAGIQNKPPFPGGPPSGSSRMGPPQNRPPFMGRPPPGQMMGPPMMNRPPSMMNGPPPNMNRPPPMMNGPPNRNRPPPMMNRPPPSMNRPPSMMNGPPNMNRPPSMMNGPPNMNRPPSMMNGPPNMNRPPSMMNGPPNMNRPPSMMNGPPNMNRPPSMMNGPPNMNRPPQNMPPWVRPPPQPGLPPWMSRPPPGMPPGRGPPLFGPQRPPNMPFPGNRPPPPGRPSPGTPPSPFMNRPPPGGPQRPPSFPSTPSEEKGPTEKPENWPPKPPSAPEKPNPPSPTSVSEKPVNWPPEPVQEVFEIPEPEEPEGINDLQPPTTKAPFRPPRPPQQPPPRPPQQPLASPLNRPMSPFERPPSKIPNCPPPPPNRPPPFDPPSFRPLPPPRPKPPPIPIPVPAASETPSPEEEISPEPVPDSEAQPTELEDVELENNGENYEVPIDTFLSGEIGAGEIKQQNWPPSEVGQTEVRESTPELTAPIWTNPTPASSMHNRLTKPPIPTETTTASTATTKAPPFGITKFPPHTAFPGASDLPVVDTSENFFVMRGAMAKLTCPYMRALGEKDKLTWRNPDGSDITESRFKVHGNGELVIEEAEPEDSGNYTCTVVSEKGEERKNTAHLYVYLPVEYIMEVGYQIRTPDCKSQTIEMVKKAIRADFAELVCRASTDRSCIVKSVTIACATSLARKREVHQMFLRQAEGQKLDVLVELKPTPVLPEGCDKPCFERLDTEALVTLRSAAEAYIRSAGRSERNVFRRQNPYIAPIVGSETFDVVRSCRAGFHVDDGICLPCPPGSYSPGDGMECIACPLSTYQSKPGGKRCSACPNGGRTLSVGSTSAADCIAYTDIATTKVIFGVIIGVVLIGILFLLCYCFRNYFWSFMLDPLVNYIYGLLGWSMEDEEEFVAKKHSPQERFHSPHPSTSIRHNSLESNAIDPLGPLATPAQKIAVDEKGSRKNFFQKAEKMLGEKLLKELDRPSSKTQWLMGKLKITPENQHKMKELMQALYAEDDTTAEKCLTPQEIQALLDQMAQGRNTSGSLREGKPRAELEGPRPNDDIVAVLPANLRRTSKESPASQCYRQCASRFAGPELQVPSAPGRQSGQGFKEDSQPPPPPPPPSSAAPSRRSTQEGTNNYHGIGRQVKTMPELINRKSGDLPSKENKDDIHSVKRCCIDLEDVCKCIHGLPPHSTAEPGRKYDDGLRCLFRNMDIPKNFNQSAGRCDAAPLRSGTAGAEISRNFEMHRTMIEFGSLTATEPKRLATRMLQSRPATKTHTPSPNF</sequence>
<dbReference type="InterPro" id="IPR007110">
    <property type="entry name" value="Ig-like_dom"/>
</dbReference>
<evidence type="ECO:0000256" key="3">
    <source>
        <dbReference type="SAM" id="SignalP"/>
    </source>
</evidence>
<dbReference type="SMART" id="SM01411">
    <property type="entry name" value="Ephrin_rec_like"/>
    <property type="match status" value="1"/>
</dbReference>
<dbReference type="OrthoDB" id="6780341at2759"/>
<feature type="compositionally biased region" description="Basic and acidic residues" evidence="1">
    <location>
        <begin position="1590"/>
        <end position="1605"/>
    </location>
</feature>
<feature type="compositionally biased region" description="Basic and acidic residues" evidence="1">
    <location>
        <begin position="431"/>
        <end position="450"/>
    </location>
</feature>
<dbReference type="GO" id="GO:0001675">
    <property type="term" value="P:acrosome assembly"/>
    <property type="evidence" value="ECO:0007669"/>
    <property type="project" value="TreeGrafter"/>
</dbReference>